<sequence length="93" mass="10909">MNKTELTQRLYEADLINTYAITGSQESYLFMTNQNGEGYYWINHNGETLGFIKEDLDRIYSEAKEYGLSDKKFHVVSNCMVYEKHCSTIMINF</sequence>
<gene>
    <name evidence="1" type="ORF">E5F22_24015</name>
</gene>
<keyword evidence="1" id="KW-0614">Plasmid</keyword>
<dbReference type="EMBL" id="CP038594">
    <property type="protein sequence ID" value="QBY65731.1"/>
    <property type="molecule type" value="Genomic_DNA"/>
</dbReference>
<dbReference type="Proteomes" id="UP000295223">
    <property type="component" value="Plasmid pSA20130280.1"/>
</dbReference>
<dbReference type="GeneID" id="39752413"/>
<name>A0A4P7LW98_SALSE</name>
<evidence type="ECO:0000313" key="1">
    <source>
        <dbReference type="EMBL" id="QBY65731.1"/>
    </source>
</evidence>
<proteinExistence type="predicted"/>
<accession>A0A4P7LW98</accession>
<evidence type="ECO:0000313" key="2">
    <source>
        <dbReference type="Proteomes" id="UP000295223"/>
    </source>
</evidence>
<organism evidence="1 2">
    <name type="scientific">Salmonella senftenberg</name>
    <dbReference type="NCBI Taxonomy" id="28150"/>
    <lineage>
        <taxon>Bacteria</taxon>
        <taxon>Pseudomonadati</taxon>
        <taxon>Pseudomonadota</taxon>
        <taxon>Gammaproteobacteria</taxon>
        <taxon>Enterobacterales</taxon>
        <taxon>Enterobacteriaceae</taxon>
        <taxon>Salmonella</taxon>
    </lineage>
</organism>
<geneLocation type="plasmid" evidence="2">
    <name>psa20130280.1</name>
</geneLocation>
<protein>
    <submittedName>
        <fullName evidence="1">Uncharacterized protein</fullName>
    </submittedName>
</protein>
<reference evidence="1 2" key="1">
    <citation type="submission" date="2019-04" db="EMBL/GenBank/DDBJ databases">
        <title>Development of a multi-locus typing scheme for an Enterobacteriaceae linear plasmid that mediates inter-species transfer of flagella.</title>
        <authorList>
            <person name="Robertson J."/>
            <person name="Lin J."/>
            <person name="Wren-Hedegus A."/>
            <person name="Arya G."/>
            <person name="Carrillo C."/>
            <person name="Nash J.H.E."/>
        </authorList>
    </citation>
    <scope>NUCLEOTIDE SEQUENCE [LARGE SCALE GENOMIC DNA]</scope>
    <source>
        <strain evidence="1 2">SA20130280</strain>
        <plasmid evidence="2">psa20130280.1</plasmid>
    </source>
</reference>
<dbReference type="RefSeq" id="WP_085280880.1">
    <property type="nucleotide sequence ID" value="NZ_CP038592.1"/>
</dbReference>
<dbReference type="AlphaFoldDB" id="A0A4P7LW98"/>